<organism evidence="2 3">
    <name type="scientific">Microcystis aeruginosa KW</name>
    <dbReference type="NCBI Taxonomy" id="1960155"/>
    <lineage>
        <taxon>Bacteria</taxon>
        <taxon>Bacillati</taxon>
        <taxon>Cyanobacteriota</taxon>
        <taxon>Cyanophyceae</taxon>
        <taxon>Oscillatoriophycideae</taxon>
        <taxon>Chroococcales</taxon>
        <taxon>Microcystaceae</taxon>
        <taxon>Microcystis</taxon>
    </lineage>
</organism>
<comment type="caution">
    <text evidence="2">The sequence shown here is derived from an EMBL/GenBank/DDBJ whole genome shotgun (WGS) entry which is preliminary data.</text>
</comment>
<protein>
    <recommendedName>
        <fullName evidence="1">DUF4351 domain-containing protein</fullName>
    </recommendedName>
</protein>
<dbReference type="Pfam" id="PF14261">
    <property type="entry name" value="DUF4351"/>
    <property type="match status" value="1"/>
</dbReference>
<dbReference type="Proteomes" id="UP000189835">
    <property type="component" value="Unassembled WGS sequence"/>
</dbReference>
<evidence type="ECO:0000313" key="2">
    <source>
        <dbReference type="EMBL" id="OPF14546.1"/>
    </source>
</evidence>
<feature type="domain" description="DUF4351" evidence="1">
    <location>
        <begin position="255"/>
        <end position="311"/>
    </location>
</feature>
<dbReference type="EMBL" id="MVGR01000006">
    <property type="protein sequence ID" value="OPF14546.1"/>
    <property type="molecule type" value="Genomic_DNA"/>
</dbReference>
<dbReference type="InterPro" id="IPR025587">
    <property type="entry name" value="DUF4351"/>
</dbReference>
<dbReference type="PANTHER" id="PTHR35586">
    <property type="entry name" value="SLL1691 PROTEIN"/>
    <property type="match status" value="1"/>
</dbReference>
<accession>A0A1V4BL20</accession>
<proteinExistence type="predicted"/>
<dbReference type="PANTHER" id="PTHR35586:SF2">
    <property type="entry name" value="SLL1542 PROTEIN"/>
    <property type="match status" value="1"/>
</dbReference>
<dbReference type="AlphaFoldDB" id="A0A1V4BL20"/>
<dbReference type="RefSeq" id="WP_079210198.1">
    <property type="nucleotide sequence ID" value="NZ_MVGR01000006.1"/>
</dbReference>
<evidence type="ECO:0000313" key="3">
    <source>
        <dbReference type="Proteomes" id="UP000189835"/>
    </source>
</evidence>
<gene>
    <name evidence="2" type="ORF">B1L04_28430</name>
</gene>
<reference evidence="2 3" key="1">
    <citation type="submission" date="2017-02" db="EMBL/GenBank/DDBJ databases">
        <title>Genome sequence of Microcystis aeruginosa KW.</title>
        <authorList>
            <person name="Oh H.-M."/>
            <person name="Ahn C.-Y."/>
            <person name="Jeong H."/>
            <person name="Srivastava A."/>
            <person name="Lee H.-G."/>
            <person name="Kang S.-R."/>
        </authorList>
    </citation>
    <scope>NUCLEOTIDE SEQUENCE [LARGE SCALE GENOMIC DNA]</scope>
    <source>
        <strain evidence="2 3">KW</strain>
    </source>
</reference>
<evidence type="ECO:0000259" key="1">
    <source>
        <dbReference type="Pfam" id="PF14261"/>
    </source>
</evidence>
<name>A0A1V4BL20_MICAE</name>
<sequence length="314" mass="35596">MTRFLWDKFSKDYLETFLASCGDVKTSLDVTAETQEIDVYFRPTSPKIPPELGLLGKLAQTPCLLEPYRNPVTIEGILACLSKLLTVREQLQREAHRQQQPLLAENIPRLWILTPTASQRIITAFSALNNPDWGEGIYFLPPALTTSLIVLHQLPETPETLWLRLLGRGGTRSRAIDELEALSSSHPFKSASLKLLYNLSRNLQALPKRTQEERKFIMRLAPLYEQDREKAIQQGEAIGLQKGRIEGIQEGEAIGLQKGEANLVLRLLNRRFGELPPHITETIQKLAVEQLEDLGEALLDFETQADLINWLNRD</sequence>